<keyword evidence="3" id="KW-0560">Oxidoreductase</keyword>
<evidence type="ECO:0000256" key="2">
    <source>
        <dbReference type="ARBA" id="ARBA00022723"/>
    </source>
</evidence>
<proteinExistence type="inferred from homology"/>
<name>A0A1X7RUZ8_ZYMT9</name>
<evidence type="ECO:0000256" key="5">
    <source>
        <dbReference type="PIRSR" id="PIRSR604294-1"/>
    </source>
</evidence>
<keyword evidence="2 5" id="KW-0479">Metal-binding</keyword>
<protein>
    <recommendedName>
        <fullName evidence="8">Carotenoid oxygenase</fullName>
    </recommendedName>
</protein>
<feature type="binding site" evidence="5">
    <location>
        <position position="364"/>
    </location>
    <ligand>
        <name>Fe cation</name>
        <dbReference type="ChEBI" id="CHEBI:24875"/>
        <note>catalytic</note>
    </ligand>
</feature>
<evidence type="ECO:0000256" key="1">
    <source>
        <dbReference type="ARBA" id="ARBA00006787"/>
    </source>
</evidence>
<evidence type="ECO:0000256" key="3">
    <source>
        <dbReference type="ARBA" id="ARBA00023002"/>
    </source>
</evidence>
<evidence type="ECO:0008006" key="8">
    <source>
        <dbReference type="Google" id="ProtNLM"/>
    </source>
</evidence>
<sequence length="582" mass="64041">MADVGTMNDSATMLPTVDLKTAQHTEQQLQPPKEQHYKNWPNAGAFNALGDTRTKVDLSTSGIFPSYVAGTLCRTGPGGYKVPRSNPKDGFMACHHWFDGVFTTHKFDLISNANGACNVTYMSYCHVDESIESARKTGKLEGVTFAQKRDPCDTFYKKLKTVFEPVIPGRTHRAASGVAIRDILPAEAGEVRKQLGRDFSPNNVLNLTTDHSAVKTIDADTLEPLGVTRQEHLHPSLAGQLSAAHAEHDPITGEVFNYNLAMGRKDVYRVFCADPATGKVDILAELSGPDFKAAYIHSMFLTKNFVILCIWPAYLKGIKVLWEKNLMDAMSFDPAAKATWCAIDRHHGRGLVKKFQSPAFFSFHSTNAFEEVVSNSSTNGDAEVDIICELVTFENADILRNFYYDNLVSNAPHVTKFLKTAKIDATLARYKLAAVPLTAKVPSTASKTSHPAERTLAIDVSRAGDLPVTNPRYAMQPHRYVWSILNRGKSSFVDGLVKTDTLTGEAKVWEQDKHSPGEPIFVPRPSTVEEDDGALLSVVFDGETGSSYLLCLDARTMEEVARAEVGRAVGFGFHGRHVPTRL</sequence>
<feature type="binding site" evidence="5">
    <location>
        <position position="297"/>
    </location>
    <ligand>
        <name>Fe cation</name>
        <dbReference type="ChEBI" id="CHEBI:24875"/>
        <note>catalytic</note>
    </ligand>
</feature>
<evidence type="ECO:0000313" key="6">
    <source>
        <dbReference type="EMBL" id="SMQ51248.1"/>
    </source>
</evidence>
<comment type="cofactor">
    <cofactor evidence="5">
        <name>Fe(2+)</name>
        <dbReference type="ChEBI" id="CHEBI:29033"/>
    </cofactor>
    <text evidence="5">Binds 1 Fe(2+) ion per subunit.</text>
</comment>
<feature type="binding site" evidence="5">
    <location>
        <position position="245"/>
    </location>
    <ligand>
        <name>Fe cation</name>
        <dbReference type="ChEBI" id="CHEBI:24875"/>
        <note>catalytic</note>
    </ligand>
</feature>
<dbReference type="AlphaFoldDB" id="A0A1X7RUZ8"/>
<dbReference type="GO" id="GO:0046872">
    <property type="term" value="F:metal ion binding"/>
    <property type="evidence" value="ECO:0007669"/>
    <property type="project" value="UniProtKB-KW"/>
</dbReference>
<dbReference type="GO" id="GO:0010436">
    <property type="term" value="F:carotenoid dioxygenase activity"/>
    <property type="evidence" value="ECO:0007669"/>
    <property type="project" value="TreeGrafter"/>
</dbReference>
<reference evidence="6 7" key="1">
    <citation type="submission" date="2016-06" db="EMBL/GenBank/DDBJ databases">
        <authorList>
            <person name="Kjaerup R.B."/>
            <person name="Dalgaard T.S."/>
            <person name="Juul-Madsen H.R."/>
        </authorList>
    </citation>
    <scope>NUCLEOTIDE SEQUENCE [LARGE SCALE GENOMIC DNA]</scope>
</reference>
<feature type="binding site" evidence="5">
    <location>
        <position position="574"/>
    </location>
    <ligand>
        <name>Fe cation</name>
        <dbReference type="ChEBI" id="CHEBI:24875"/>
        <note>catalytic</note>
    </ligand>
</feature>
<dbReference type="EMBL" id="LT853696">
    <property type="protein sequence ID" value="SMQ51248.1"/>
    <property type="molecule type" value="Genomic_DNA"/>
</dbReference>
<comment type="similarity">
    <text evidence="1">Belongs to the carotenoid oxygenase family.</text>
</comment>
<evidence type="ECO:0000256" key="4">
    <source>
        <dbReference type="ARBA" id="ARBA00023004"/>
    </source>
</evidence>
<dbReference type="InterPro" id="IPR004294">
    <property type="entry name" value="Carotenoid_Oase"/>
</dbReference>
<evidence type="ECO:0000313" key="7">
    <source>
        <dbReference type="Proteomes" id="UP000215127"/>
    </source>
</evidence>
<organism evidence="6 7">
    <name type="scientific">Zymoseptoria tritici (strain ST99CH_3D7)</name>
    <dbReference type="NCBI Taxonomy" id="1276538"/>
    <lineage>
        <taxon>Eukaryota</taxon>
        <taxon>Fungi</taxon>
        <taxon>Dikarya</taxon>
        <taxon>Ascomycota</taxon>
        <taxon>Pezizomycotina</taxon>
        <taxon>Dothideomycetes</taxon>
        <taxon>Dothideomycetidae</taxon>
        <taxon>Mycosphaerellales</taxon>
        <taxon>Mycosphaerellaceae</taxon>
        <taxon>Zymoseptoria</taxon>
    </lineage>
</organism>
<dbReference type="STRING" id="1276538.A0A1X7RUZ8"/>
<accession>A0A1X7RUZ8</accession>
<dbReference type="PANTHER" id="PTHR10543:SF24">
    <property type="entry name" value="CAROTENOID ISOMEROOXYGENASE"/>
    <property type="match status" value="1"/>
</dbReference>
<keyword evidence="7" id="KW-1185">Reference proteome</keyword>
<keyword evidence="4 5" id="KW-0408">Iron</keyword>
<dbReference type="Proteomes" id="UP000215127">
    <property type="component" value="Chromosome 5"/>
</dbReference>
<dbReference type="PANTHER" id="PTHR10543">
    <property type="entry name" value="BETA-CAROTENE DIOXYGENASE"/>
    <property type="match status" value="1"/>
</dbReference>
<gene>
    <name evidence="6" type="ORF">ZT3D7_G6401</name>
</gene>
<dbReference type="Pfam" id="PF03055">
    <property type="entry name" value="RPE65"/>
    <property type="match status" value="1"/>
</dbReference>
<dbReference type="GO" id="GO:0016121">
    <property type="term" value="P:carotene catabolic process"/>
    <property type="evidence" value="ECO:0007669"/>
    <property type="project" value="TreeGrafter"/>
</dbReference>